<dbReference type="RefSeq" id="WP_043210984.1">
    <property type="nucleotide sequence ID" value="NZ_CAJGUP010000180.1"/>
</dbReference>
<keyword evidence="4" id="KW-1185">Reference proteome</keyword>
<dbReference type="InterPro" id="IPR029035">
    <property type="entry name" value="DHS-like_NAD/FAD-binding_dom"/>
</dbReference>
<dbReference type="Proteomes" id="UP000053096">
    <property type="component" value="Unassembled WGS sequence"/>
</dbReference>
<accession>A0A0J6C0N1</accession>
<dbReference type="NCBIfam" id="NF041818">
    <property type="entry name" value="Dsr1"/>
    <property type="match status" value="1"/>
</dbReference>
<dbReference type="Gene3D" id="3.40.50.1220">
    <property type="entry name" value="TPP-binding domain"/>
    <property type="match status" value="1"/>
</dbReference>
<dbReference type="AlphaFoldDB" id="A0A0J6C0N1"/>
<evidence type="ECO:0000313" key="4">
    <source>
        <dbReference type="Proteomes" id="UP000092950"/>
    </source>
</evidence>
<reference evidence="2 3" key="1">
    <citation type="submission" date="2015-09" db="EMBL/GenBank/DDBJ databases">
        <authorList>
            <person name="Jackson K.R."/>
            <person name="Lunt B.L."/>
            <person name="Fisher J.N.B."/>
            <person name="Gardner A.V."/>
            <person name="Bailey M.E."/>
            <person name="Deus L.M."/>
            <person name="Earl A.S."/>
            <person name="Gibby P.D."/>
            <person name="Hartmann K.A."/>
            <person name="Liu J.E."/>
            <person name="Manci A.M."/>
            <person name="Nielsen D.A."/>
            <person name="Solomon M.B."/>
            <person name="Breakwell D.P."/>
            <person name="Burnett S.H."/>
            <person name="Grose J.H."/>
        </authorList>
    </citation>
    <scope>NUCLEOTIDE SEQUENCE [LARGE SCALE GENOMIC DNA]</scope>
    <source>
        <strain evidence="2 3">2789STDY5608636</strain>
    </source>
</reference>
<evidence type="ECO:0000313" key="1">
    <source>
        <dbReference type="EMBL" id="ANY16859.1"/>
    </source>
</evidence>
<accession>A0A0M7HAP4</accession>
<evidence type="ECO:0000313" key="2">
    <source>
        <dbReference type="EMBL" id="CUJ06732.1"/>
    </source>
</evidence>
<organism evidence="2 3">
    <name type="scientific">Bordetella pseudohinzii</name>
    <dbReference type="NCBI Taxonomy" id="1331258"/>
    <lineage>
        <taxon>Bacteria</taxon>
        <taxon>Pseudomonadati</taxon>
        <taxon>Pseudomonadota</taxon>
        <taxon>Betaproteobacteria</taxon>
        <taxon>Burkholderiales</taxon>
        <taxon>Alcaligenaceae</taxon>
        <taxon>Bordetella</taxon>
    </lineage>
</organism>
<evidence type="ECO:0000313" key="3">
    <source>
        <dbReference type="Proteomes" id="UP000053096"/>
    </source>
</evidence>
<sequence length="1277" mass="145926">MQFVTNGPDIPDALLQAHEEGRVVFFCGAGISYPAGLPGFEGLVERIYKLTGTVHSDIERDALDRKQFDAALDLLERRLPGQRLALRTALAQALKPNLRLRGAVETQIALLRLARGRDGALRLVTTNFDRVFHSAAKRTNQKFQSYAAPMLPIPKKSRWDGIVYLHGLLPEKPDETSLNRLVITSGDFGFAYLTERWAARFVSELFRNFVVCFVGYSINDPVLRYMMDALAADRILGEISPQAWALGDCQPGQERKKTIEWEAKGVTPILYTVPTGSNDHSALHGTMRAWADTYRDGVEGKEAIIVKHALARPQDSTSQDDFVGRMLWALSDKSGLPAKQFADFNPAPSLDWLLGPFAHECFTHSDLSRFGVPARTDVDPKLRFSLVRRPAPYDCAPPMVLTSVSVAGSQWDGIMSHLARWLVRHLDDPRLIIWIAEHGGQVGDRWALMLDNELDRIASLEREGKIAELDAIRMHAPRSIPRTSMRRLWRLLLSGRVKTMRSLPSLHRWVGRLKREGLSTTLRLELRELLAPKVILRQPFRWRDEEAAGPDDPTPIRQLVEWELALTNDHVQSTLRDLESEAWGAALPQLLADFQQLLCDALDLLGELNEANERSDRSHWDLPSIEPHWQNRGFREWVSLIELLRDSWQAVRELDNTRASLIAQSWFDLPYPTFKRLALFAASKDNCIQPEQWARWLLSEEAWWLWSTDTGREVYRLLVLQGNRLPKASQARLEKVILAGPPRKMYRDGLEKDDWRSIADRAIWLHLAKLSSSGLALGARAALRLEKLSRDYPDWQLASNERDEFSHWMSGTGDPDFEDGRYVDIAPRKRSDLVEWLKRSPAENSPFHDDTWREVCRTRFFHCLLALWDLAQDDVWPASRWREAMQVWAEDGVVRRAWRYAAPLVRTMPEAVLQDVGHAASWWIEASSKSLDLHEDILMDLSHRVLSLPLKADIGHRVVHRGVETYDPVGAAINHPVGHVTQALMNVWFKRNPSDDDLLPPDLKSTFTALCDVRIDRFRHGRVLLGSQLIAFFRVDRLWTEQHLLPLFAWNEPDEAKAVWEGFLWSPRLYQPLLASFKSQFLATAHHYDELGEHRQQFAALLTYAALGPTQGYTEEDFRGAIGVLPQEGLEESAQALYQALEGAGDQREDYWAHRAKPFWQKIWPKSREFATPRIAESLTRLVIAARDAFPDALAEVLAWLQRIEHSHFIVERLYSSKLCSRYPMDALALLSAVMDDRQWIPQKLALCLDQIADSAPQISQNTNYVKLRELSRARSM</sequence>
<protein>
    <submittedName>
        <fullName evidence="2">Uncharacterized protein</fullName>
    </submittedName>
</protein>
<reference evidence="1 4" key="2">
    <citation type="submission" date="2016-07" db="EMBL/GenBank/DDBJ databases">
        <title>Complete genome sequences of Bordetella pseudohinzii.</title>
        <authorList>
            <person name="Spilker T."/>
            <person name="Darrah R."/>
            <person name="LiPuma J.J."/>
        </authorList>
    </citation>
    <scope>NUCLEOTIDE SEQUENCE [LARGE SCALE GENOMIC DNA]</scope>
    <source>
        <strain evidence="1 4">HI4681</strain>
    </source>
</reference>
<dbReference type="KEGG" id="bpdz:BBN53_13795"/>
<dbReference type="SUPFAM" id="SSF52467">
    <property type="entry name" value="DHS-like NAD/FAD-binding domain"/>
    <property type="match status" value="1"/>
</dbReference>
<gene>
    <name evidence="1" type="ORF">BBN53_13795</name>
    <name evidence="2" type="ORF">ERS370011_03587</name>
</gene>
<name>A0A0J6C0N1_9BORD</name>
<dbReference type="EMBL" id="CYTV01000012">
    <property type="protein sequence ID" value="CUJ06732.1"/>
    <property type="molecule type" value="Genomic_DNA"/>
</dbReference>
<dbReference type="Pfam" id="PF13289">
    <property type="entry name" value="SIR2_2"/>
    <property type="match status" value="1"/>
</dbReference>
<dbReference type="OrthoDB" id="2077946at2"/>
<dbReference type="EMBL" id="CP016440">
    <property type="protein sequence ID" value="ANY16859.1"/>
    <property type="molecule type" value="Genomic_DNA"/>
</dbReference>
<dbReference type="Proteomes" id="UP000092950">
    <property type="component" value="Chromosome"/>
</dbReference>
<proteinExistence type="predicted"/>